<evidence type="ECO:0000256" key="2">
    <source>
        <dbReference type="SAM" id="Phobius"/>
    </source>
</evidence>
<dbReference type="Gene3D" id="3.40.50.12580">
    <property type="match status" value="1"/>
</dbReference>
<dbReference type="OrthoDB" id="7806295at2"/>
<sequence length="736" mass="78681">MGLGYPSILAAALIPNLWLFAAAAAVTYATDWYLHQKSSYLVNRLGAVRLGLPIRFLLRELLLILLLAREGLADHPLFYAAAGCLLLFYGLQAAQGALATLVRLRRTMPVVTRNIDLHAVRVPDAPPRTLLHRSGEKMLHADVLMLAGLLTAVLSGRDVYGYAGVAGTLALGLLYILALAPYLRGRHRVPAAGAVLKAVTRWLGEYQPTVALYFSGGKDSAYQLNMWLETLEHLDGRPIIIMRERNLVERLHQTTVPVLCVPGGQHLMAMDLSTIRVTLYPANVGKNIHMLREPSMKHVFIGHGDSDKLASVNPYSKVYDEVWTAGRAGRDRYALAEVGVRDEDIVEVGRPQLAPIAADAPKHPVPTILYAPTWEGWDHKAGNTSLLLAGENIVRRLLDADRPVRVVYKPHPFTGLVNGKAKAVDARIRKMIAAASAARAADPRWAGQAAETAGQRSAARAELTRIEARLAELTDTGRPGSDEAETSRTSLADPHRLAEVRRLRAERADAHWRSLGWWEHTVVTGSAPSLYDCFNEADAMVSDISSVVSDFITSGKPYAVTDSAEVGAEEFKRQNTAVRAAVILSNSAAELDELLDAVADPAADRLAGARRELKRYLLGADRPTSQERFNAAVHALAAKAEARNARVARKLAGAEIAQLDGEADGVVEPPEAATADTVAEQGAGEAEPDAPAATGPSAVDPAAVEATDADPAIADAAAVAGASAEAAAPTTSAAAS</sequence>
<organism evidence="3 4">
    <name type="scientific">Streptomyces solincola</name>
    <dbReference type="NCBI Taxonomy" id="2100817"/>
    <lineage>
        <taxon>Bacteria</taxon>
        <taxon>Bacillati</taxon>
        <taxon>Actinomycetota</taxon>
        <taxon>Actinomycetes</taxon>
        <taxon>Kitasatosporales</taxon>
        <taxon>Streptomycetaceae</taxon>
        <taxon>Streptomyces</taxon>
    </lineage>
</organism>
<feature type="transmembrane region" description="Helical" evidence="2">
    <location>
        <begin position="162"/>
        <end position="183"/>
    </location>
</feature>
<keyword evidence="2" id="KW-1133">Transmembrane helix</keyword>
<name>A0A2S9PWA1_9ACTN</name>
<dbReference type="InterPro" id="IPR043148">
    <property type="entry name" value="TagF_C"/>
</dbReference>
<evidence type="ECO:0000256" key="1">
    <source>
        <dbReference type="SAM" id="MobiDB-lite"/>
    </source>
</evidence>
<protein>
    <recommendedName>
        <fullName evidence="5">Integral membrane protein</fullName>
    </recommendedName>
</protein>
<gene>
    <name evidence="3" type="ORF">C6N75_13605</name>
</gene>
<feature type="compositionally biased region" description="Low complexity" evidence="1">
    <location>
        <begin position="679"/>
        <end position="696"/>
    </location>
</feature>
<keyword evidence="2" id="KW-0812">Transmembrane</keyword>
<keyword evidence="4" id="KW-1185">Reference proteome</keyword>
<feature type="region of interest" description="Disordered" evidence="1">
    <location>
        <begin position="472"/>
        <end position="493"/>
    </location>
</feature>
<keyword evidence="2" id="KW-0472">Membrane</keyword>
<dbReference type="EMBL" id="PVLV01000186">
    <property type="protein sequence ID" value="PRH78704.1"/>
    <property type="molecule type" value="Genomic_DNA"/>
</dbReference>
<feature type="transmembrane region" description="Helical" evidence="2">
    <location>
        <begin position="78"/>
        <end position="104"/>
    </location>
</feature>
<feature type="transmembrane region" description="Helical" evidence="2">
    <location>
        <begin position="6"/>
        <end position="29"/>
    </location>
</feature>
<proteinExistence type="predicted"/>
<reference evidence="3 4" key="1">
    <citation type="submission" date="2018-03" db="EMBL/GenBank/DDBJ databases">
        <title>Novel Streptomyces sp. from soil.</title>
        <authorList>
            <person name="Tan G.Y.A."/>
            <person name="Lee Z.Y."/>
        </authorList>
    </citation>
    <scope>NUCLEOTIDE SEQUENCE [LARGE SCALE GENOMIC DNA]</scope>
    <source>
        <strain evidence="3 4">ST5x</strain>
    </source>
</reference>
<dbReference type="AlphaFoldDB" id="A0A2S9PWA1"/>
<accession>A0A2S9PWA1</accession>
<feature type="region of interest" description="Disordered" evidence="1">
    <location>
        <begin position="676"/>
        <end position="707"/>
    </location>
</feature>
<evidence type="ECO:0000313" key="4">
    <source>
        <dbReference type="Proteomes" id="UP000239322"/>
    </source>
</evidence>
<evidence type="ECO:0008006" key="5">
    <source>
        <dbReference type="Google" id="ProtNLM"/>
    </source>
</evidence>
<dbReference type="Proteomes" id="UP000239322">
    <property type="component" value="Unassembled WGS sequence"/>
</dbReference>
<comment type="caution">
    <text evidence="3">The sequence shown here is derived from an EMBL/GenBank/DDBJ whole genome shotgun (WGS) entry which is preliminary data.</text>
</comment>
<evidence type="ECO:0000313" key="3">
    <source>
        <dbReference type="EMBL" id="PRH78704.1"/>
    </source>
</evidence>